<dbReference type="Proteomes" id="UP001433508">
    <property type="component" value="Unassembled WGS sequence"/>
</dbReference>
<name>A0ACC3T2Y4_LIPKO</name>
<organism evidence="1 2">
    <name type="scientific">Lipomyces kononenkoae</name>
    <name type="common">Yeast</name>
    <dbReference type="NCBI Taxonomy" id="34357"/>
    <lineage>
        <taxon>Eukaryota</taxon>
        <taxon>Fungi</taxon>
        <taxon>Dikarya</taxon>
        <taxon>Ascomycota</taxon>
        <taxon>Saccharomycotina</taxon>
        <taxon>Lipomycetes</taxon>
        <taxon>Lipomycetales</taxon>
        <taxon>Lipomycetaceae</taxon>
        <taxon>Lipomyces</taxon>
    </lineage>
</organism>
<protein>
    <submittedName>
        <fullName evidence="1">Uncharacterized protein</fullName>
    </submittedName>
</protein>
<evidence type="ECO:0000313" key="1">
    <source>
        <dbReference type="EMBL" id="KAK9237427.1"/>
    </source>
</evidence>
<accession>A0ACC3T2Y4</accession>
<reference evidence="2" key="1">
    <citation type="journal article" date="2024" name="Front. Bioeng. Biotechnol.">
        <title>Genome-scale model development and genomic sequencing of the oleaginous clade Lipomyces.</title>
        <authorList>
            <person name="Czajka J.J."/>
            <person name="Han Y."/>
            <person name="Kim J."/>
            <person name="Mondo S.J."/>
            <person name="Hofstad B.A."/>
            <person name="Robles A."/>
            <person name="Haridas S."/>
            <person name="Riley R."/>
            <person name="LaButti K."/>
            <person name="Pangilinan J."/>
            <person name="Andreopoulos W."/>
            <person name="Lipzen A."/>
            <person name="Yan J."/>
            <person name="Wang M."/>
            <person name="Ng V."/>
            <person name="Grigoriev I.V."/>
            <person name="Spatafora J.W."/>
            <person name="Magnuson J.K."/>
            <person name="Baker S.E."/>
            <person name="Pomraning K.R."/>
        </authorList>
    </citation>
    <scope>NUCLEOTIDE SEQUENCE [LARGE SCALE GENOMIC DNA]</scope>
    <source>
        <strain evidence="2">CBS 7786</strain>
    </source>
</reference>
<keyword evidence="2" id="KW-1185">Reference proteome</keyword>
<comment type="caution">
    <text evidence="1">The sequence shown here is derived from an EMBL/GenBank/DDBJ whole genome shotgun (WGS) entry which is preliminary data.</text>
</comment>
<proteinExistence type="predicted"/>
<feature type="non-terminal residue" evidence="1">
    <location>
        <position position="1"/>
    </location>
</feature>
<sequence length="415" mass="46836">MDIILVDVEIKTYLFLVQPGFLVRRRTGRQSRFKSAWLTLAIFYSTPPQAIRTIRNTRTVNFCNIYSPPVSFSEEMLNQATSTRLLQAGRRPPTAMFSVETKLPELGSREPPTLRTFFRTFSNTNAAADQDNGNDDDEAAVPELEGDELVVRLDRASADQRATGMSEDDSALLHGTHDSDRSGNDGGYDAENNSYVAEALTVNNLLFAEIGRTENDSLDWVTTCEAFDDDGDRKLADKADGGRNCDETDDEESMNEKFKEPVLDQVKRAPLPVLLDRDQDQQIDDRAFVATQIPEIIASNEYRPEKSKVSLPHLHDAISLLWAIDAGAFDPDQDDIANTSFASSVSVVDVSMNNEDWRPVDYQPDFDFQIAMDSWTWEDVPSQMLDYVVGNPVPRRCVLGGLQYFFREYRKIREN</sequence>
<dbReference type="EMBL" id="MU971369">
    <property type="protein sequence ID" value="KAK9237427.1"/>
    <property type="molecule type" value="Genomic_DNA"/>
</dbReference>
<evidence type="ECO:0000313" key="2">
    <source>
        <dbReference type="Proteomes" id="UP001433508"/>
    </source>
</evidence>
<gene>
    <name evidence="1" type="ORF">V1525DRAFT_403958</name>
</gene>